<evidence type="ECO:0000256" key="1">
    <source>
        <dbReference type="ARBA" id="ARBA00022603"/>
    </source>
</evidence>
<evidence type="ECO:0000259" key="4">
    <source>
        <dbReference type="Pfam" id="PF13649"/>
    </source>
</evidence>
<proteinExistence type="predicted"/>
<sequence length="248" mass="27700">MTDDTQYRFYGELARWWSLISPVEEYAEEMAFVAPLLASASIPVREVLELGSGGGHNAAHLRERFTMTLSDLSPEMLDVSRRLNPDCEHHLGDMRTLRLGRAFDAVFVHDAVSYMTGEDDLRQAIATAYAHCRPGGVAVLLPDETTQTWEPGADHGGVDGPDGRGVRFLAWSWDPDPADTWTVTEYAFLLREADGSVRAVHETHRTGLFAREVWLKLLTEAGFTAELVVEQTTEDRTPRDCFVAHRPA</sequence>
<dbReference type="InterPro" id="IPR029063">
    <property type="entry name" value="SAM-dependent_MTases_sf"/>
</dbReference>
<dbReference type="InterPro" id="IPR041698">
    <property type="entry name" value="Methyltransf_25"/>
</dbReference>
<dbReference type="RefSeq" id="WP_376809386.1">
    <property type="nucleotide sequence ID" value="NZ_JBHTAC010000041.1"/>
</dbReference>
<evidence type="ECO:0000313" key="5">
    <source>
        <dbReference type="EMBL" id="MFC7246589.1"/>
    </source>
</evidence>
<dbReference type="PANTHER" id="PTHR43464:SF19">
    <property type="entry name" value="UBIQUINONE BIOSYNTHESIS O-METHYLTRANSFERASE, MITOCHONDRIAL"/>
    <property type="match status" value="1"/>
</dbReference>
<accession>A0ABW2H7M5</accession>
<dbReference type="GO" id="GO:0032259">
    <property type="term" value="P:methylation"/>
    <property type="evidence" value="ECO:0007669"/>
    <property type="project" value="UniProtKB-KW"/>
</dbReference>
<dbReference type="CDD" id="cd02440">
    <property type="entry name" value="AdoMet_MTases"/>
    <property type="match status" value="1"/>
</dbReference>
<name>A0ABW2H7M5_9ACTN</name>
<keyword evidence="2" id="KW-0808">Transferase</keyword>
<evidence type="ECO:0000256" key="2">
    <source>
        <dbReference type="ARBA" id="ARBA00022679"/>
    </source>
</evidence>
<reference evidence="6" key="1">
    <citation type="journal article" date="2019" name="Int. J. Syst. Evol. Microbiol.">
        <title>The Global Catalogue of Microorganisms (GCM) 10K type strain sequencing project: providing services to taxonomists for standard genome sequencing and annotation.</title>
        <authorList>
            <consortium name="The Broad Institute Genomics Platform"/>
            <consortium name="The Broad Institute Genome Sequencing Center for Infectious Disease"/>
            <person name="Wu L."/>
            <person name="Ma J."/>
        </authorList>
    </citation>
    <scope>NUCLEOTIDE SEQUENCE [LARGE SCALE GENOMIC DNA]</scope>
    <source>
        <strain evidence="6">CGMCC 1.9106</strain>
    </source>
</reference>
<evidence type="ECO:0000313" key="6">
    <source>
        <dbReference type="Proteomes" id="UP001596392"/>
    </source>
</evidence>
<protein>
    <submittedName>
        <fullName evidence="5">Class I SAM-dependent methyltransferase</fullName>
    </submittedName>
</protein>
<dbReference type="Gene3D" id="3.40.50.150">
    <property type="entry name" value="Vaccinia Virus protein VP39"/>
    <property type="match status" value="1"/>
</dbReference>
<keyword evidence="1 5" id="KW-0489">Methyltransferase</keyword>
<dbReference type="Pfam" id="PF13649">
    <property type="entry name" value="Methyltransf_25"/>
    <property type="match status" value="1"/>
</dbReference>
<dbReference type="EMBL" id="JBHTAC010000041">
    <property type="protein sequence ID" value="MFC7246589.1"/>
    <property type="molecule type" value="Genomic_DNA"/>
</dbReference>
<dbReference type="Gene3D" id="2.20.130.10">
    <property type="entry name" value="CAC2371-like domains"/>
    <property type="match status" value="1"/>
</dbReference>
<keyword evidence="6" id="KW-1185">Reference proteome</keyword>
<organism evidence="5 6">
    <name type="scientific">Catellatospora aurea</name>
    <dbReference type="NCBI Taxonomy" id="1337874"/>
    <lineage>
        <taxon>Bacteria</taxon>
        <taxon>Bacillati</taxon>
        <taxon>Actinomycetota</taxon>
        <taxon>Actinomycetes</taxon>
        <taxon>Micromonosporales</taxon>
        <taxon>Micromonosporaceae</taxon>
        <taxon>Catellatospora</taxon>
    </lineage>
</organism>
<dbReference type="PANTHER" id="PTHR43464">
    <property type="entry name" value="METHYLTRANSFERASE"/>
    <property type="match status" value="1"/>
</dbReference>
<gene>
    <name evidence="5" type="ORF">ACFQO7_29265</name>
</gene>
<feature type="domain" description="Methyltransferase" evidence="4">
    <location>
        <begin position="47"/>
        <end position="136"/>
    </location>
</feature>
<comment type="caution">
    <text evidence="5">The sequence shown here is derived from an EMBL/GenBank/DDBJ whole genome shotgun (WGS) entry which is preliminary data.</text>
</comment>
<dbReference type="GO" id="GO:0008168">
    <property type="term" value="F:methyltransferase activity"/>
    <property type="evidence" value="ECO:0007669"/>
    <property type="project" value="UniProtKB-KW"/>
</dbReference>
<dbReference type="Proteomes" id="UP001596392">
    <property type="component" value="Unassembled WGS sequence"/>
</dbReference>
<dbReference type="SUPFAM" id="SSF53335">
    <property type="entry name" value="S-adenosyl-L-methionine-dependent methyltransferases"/>
    <property type="match status" value="1"/>
</dbReference>
<keyword evidence="3" id="KW-0949">S-adenosyl-L-methionine</keyword>
<evidence type="ECO:0000256" key="3">
    <source>
        <dbReference type="ARBA" id="ARBA00022691"/>
    </source>
</evidence>